<sequence length="354" mass="40493">MENLAIPDTELYEDVPNGIHHKYFSGRDVVTFAELEARIEHGQWPEQFDAMKLWLLYMLNCVLIGAKKRASIPIWQLHLVDNLEAFNAFLWDLHVYKYFIFRFKKAILKRPSRYKIFGLAYALLMFAEADLTATEAERGLWYYQGIDEVVPYHWERRFAKVISALNALREEVRKSDKDKLEQHQELVDMICKLQGTSTEVHTDEPMDVDADMTDVGAQSQQDTVTLNSVMHDHVAVPAATSSGTAQQQYPVPMVSTTPIVSTIGSMRGLGSRIVVGPDAPQILIPAIVISKTTYVTVDFRQFLDFGLLGRVCLFVVLDLVETRYICDDIDLDRLATVVWRRQRALPKYYDVLLA</sequence>
<name>A0AAE0A0K6_9ROSI</name>
<comment type="caution">
    <text evidence="1">The sequence shown here is derived from an EMBL/GenBank/DDBJ whole genome shotgun (WGS) entry which is preliminary data.</text>
</comment>
<dbReference type="PANTHER" id="PTHR48449">
    <property type="entry name" value="DUF1985 DOMAIN-CONTAINING PROTEIN"/>
    <property type="match status" value="1"/>
</dbReference>
<keyword evidence="2" id="KW-1185">Reference proteome</keyword>
<dbReference type="EMBL" id="JANJYJ010000008">
    <property type="protein sequence ID" value="KAK3195853.1"/>
    <property type="molecule type" value="Genomic_DNA"/>
</dbReference>
<proteinExistence type="predicted"/>
<accession>A0AAE0A0K6</accession>
<protein>
    <submittedName>
        <fullName evidence="1">Uncharacterized protein</fullName>
    </submittedName>
</protein>
<dbReference type="AlphaFoldDB" id="A0AAE0A0K6"/>
<organism evidence="1 2">
    <name type="scientific">Dipteronia sinensis</name>
    <dbReference type="NCBI Taxonomy" id="43782"/>
    <lineage>
        <taxon>Eukaryota</taxon>
        <taxon>Viridiplantae</taxon>
        <taxon>Streptophyta</taxon>
        <taxon>Embryophyta</taxon>
        <taxon>Tracheophyta</taxon>
        <taxon>Spermatophyta</taxon>
        <taxon>Magnoliopsida</taxon>
        <taxon>eudicotyledons</taxon>
        <taxon>Gunneridae</taxon>
        <taxon>Pentapetalae</taxon>
        <taxon>rosids</taxon>
        <taxon>malvids</taxon>
        <taxon>Sapindales</taxon>
        <taxon>Sapindaceae</taxon>
        <taxon>Hippocastanoideae</taxon>
        <taxon>Acereae</taxon>
        <taxon>Dipteronia</taxon>
    </lineage>
</organism>
<gene>
    <name evidence="1" type="ORF">Dsin_027163</name>
</gene>
<evidence type="ECO:0000313" key="2">
    <source>
        <dbReference type="Proteomes" id="UP001281410"/>
    </source>
</evidence>
<dbReference type="PANTHER" id="PTHR48449:SF1">
    <property type="entry name" value="DUF1985 DOMAIN-CONTAINING PROTEIN"/>
    <property type="match status" value="1"/>
</dbReference>
<evidence type="ECO:0000313" key="1">
    <source>
        <dbReference type="EMBL" id="KAK3195853.1"/>
    </source>
</evidence>
<dbReference type="Proteomes" id="UP001281410">
    <property type="component" value="Unassembled WGS sequence"/>
</dbReference>
<reference evidence="1" key="1">
    <citation type="journal article" date="2023" name="Plant J.">
        <title>Genome sequences and population genomics provide insights into the demographic history, inbreeding, and mutation load of two 'living fossil' tree species of Dipteronia.</title>
        <authorList>
            <person name="Feng Y."/>
            <person name="Comes H.P."/>
            <person name="Chen J."/>
            <person name="Zhu S."/>
            <person name="Lu R."/>
            <person name="Zhang X."/>
            <person name="Li P."/>
            <person name="Qiu J."/>
            <person name="Olsen K.M."/>
            <person name="Qiu Y."/>
        </authorList>
    </citation>
    <scope>NUCLEOTIDE SEQUENCE</scope>
    <source>
        <strain evidence="1">NBL</strain>
    </source>
</reference>